<comment type="caution">
    <text evidence="1">The sequence shown here is derived from an EMBL/GenBank/DDBJ whole genome shotgun (WGS) entry which is preliminary data.</text>
</comment>
<name>A0A8H9EQY5_STAPS</name>
<proteinExistence type="predicted"/>
<accession>A0A8H9EQY5</accession>
<gene>
    <name evidence="1" type="ORF">EGV54_10465</name>
</gene>
<dbReference type="Proteomes" id="UP000600220">
    <property type="component" value="Unassembled WGS sequence"/>
</dbReference>
<dbReference type="AlphaFoldDB" id="A0A8H9EQY5"/>
<dbReference type="RefSeq" id="WP_020220261.1">
    <property type="nucleotide sequence ID" value="NZ_BAAFIG010000007.1"/>
</dbReference>
<evidence type="ECO:0000313" key="2">
    <source>
        <dbReference type="Proteomes" id="UP000600220"/>
    </source>
</evidence>
<reference evidence="1 2" key="1">
    <citation type="submission" date="2018-11" db="EMBL/GenBank/DDBJ databases">
        <authorList>
            <consortium name="Veterinary Laboratory Investigation and Response Network"/>
        </authorList>
    </citation>
    <scope>NUCLEOTIDE SEQUENCE [LARGE SCALE GENOMIC DNA]</scope>
    <source>
        <strain evidence="1 2">SPSE-18-VL-LA-PA-Ryan-0021</strain>
    </source>
</reference>
<organism evidence="1 2">
    <name type="scientific">Staphylococcus pseudintermedius</name>
    <dbReference type="NCBI Taxonomy" id="283734"/>
    <lineage>
        <taxon>Bacteria</taxon>
        <taxon>Bacillati</taxon>
        <taxon>Bacillota</taxon>
        <taxon>Bacilli</taxon>
        <taxon>Bacillales</taxon>
        <taxon>Staphylococcaceae</taxon>
        <taxon>Staphylococcus</taxon>
        <taxon>Staphylococcus intermedius group</taxon>
    </lineage>
</organism>
<dbReference type="EMBL" id="AAXKXX010000018">
    <property type="protein sequence ID" value="EGQ4385508.1"/>
    <property type="molecule type" value="Genomic_DNA"/>
</dbReference>
<sequence>MFEIPVSDLWSEGEALLSEIPEDEDLYLFMGYKDDETAIFNDHRNQEKFEVKVEEIKNQMQGIENDAVNIFIQLPKR</sequence>
<protein>
    <submittedName>
        <fullName evidence="1">Uncharacterized protein</fullName>
    </submittedName>
</protein>
<keyword evidence="2" id="KW-1185">Reference proteome</keyword>
<evidence type="ECO:0000313" key="1">
    <source>
        <dbReference type="EMBL" id="EGQ4385508.1"/>
    </source>
</evidence>